<dbReference type="Gene3D" id="1.10.8.60">
    <property type="match status" value="1"/>
</dbReference>
<dbReference type="Proteomes" id="UP000179807">
    <property type="component" value="Unassembled WGS sequence"/>
</dbReference>
<protein>
    <submittedName>
        <fullName evidence="5">ATPase, AAA family protein</fullName>
    </submittedName>
</protein>
<dbReference type="Gene3D" id="3.40.50.300">
    <property type="entry name" value="P-loop containing nucleotide triphosphate hydrolases"/>
    <property type="match status" value="2"/>
</dbReference>
<dbReference type="PANTHER" id="PTHR23077">
    <property type="entry name" value="AAA-FAMILY ATPASE"/>
    <property type="match status" value="1"/>
</dbReference>
<dbReference type="Pfam" id="PF00004">
    <property type="entry name" value="AAA"/>
    <property type="match status" value="1"/>
</dbReference>
<sequence length="629" mass="71191">MRHFFTTLSVINDQISFENLFRILNFITVSAPNLPPFCVQVSSSCQNTSQQTNIAILKSSKYSPCIFFCVFVNDVEANEVYINPEVIQPNENVTIEFVKLDINQKIESIAINPRFRFPLIGLPILPGMTTFYSYHGRIYNFTNSSELSGFISDKTKFLVKEKKDLDEITELMIEKNISDRIIKMIRYRSSIITKTILVVGNCGSGKSYFVKNTIKNVKNCHSLNLLRFISELEVSKFDYIETITSLTDGVLLIDDVCTLTPQIASILVEKLSVLDDKPVIIIGTSRNPPYSLPIPLQALFPYALNISSLRHAERRTILEKHIPSDYLDFVIRETSGSTRGELNNLIKILPSLNPFTQKSFTQLLKSISTSEKPMQLRASDTKPKVAGYHREINEIKLFLRVSFSDDSSLLQYSGIMLTGKSGNGKSLIIRALSEEFEVPFFVLEFDKVFSRYLGESEKAIREVFAAARFFSPCAVIIEDIDAIGAKRSDESGVGGRVLSTLLNEIDGINKKSKVLLIATTNAPQIVDSALMRPGRFDRIIEIGMPSEQDRIEIFELLREKTPVSDDVTNKWLAELTDGYTCAEIQSFFRFSALQALRDEKESVSKDYFLLGQKRVQERKSSFENMNNKL</sequence>
<accession>A0A1J4JJF6</accession>
<feature type="domain" description="AAA+ ATPase" evidence="4">
    <location>
        <begin position="411"/>
        <end position="546"/>
    </location>
</feature>
<dbReference type="GO" id="GO:0005737">
    <property type="term" value="C:cytoplasm"/>
    <property type="evidence" value="ECO:0007669"/>
    <property type="project" value="TreeGrafter"/>
</dbReference>
<proteinExistence type="inferred from homology"/>
<dbReference type="VEuPathDB" id="TrichDB:TRFO_36383"/>
<dbReference type="SUPFAM" id="SSF52540">
    <property type="entry name" value="P-loop containing nucleoside triphosphate hydrolases"/>
    <property type="match status" value="2"/>
</dbReference>
<keyword evidence="1 3" id="KW-0547">Nucleotide-binding</keyword>
<dbReference type="InterPro" id="IPR041569">
    <property type="entry name" value="AAA_lid_3"/>
</dbReference>
<dbReference type="GeneID" id="94845506"/>
<evidence type="ECO:0000313" key="5">
    <source>
        <dbReference type="EMBL" id="OHS97380.1"/>
    </source>
</evidence>
<dbReference type="GO" id="GO:0016887">
    <property type="term" value="F:ATP hydrolysis activity"/>
    <property type="evidence" value="ECO:0007669"/>
    <property type="project" value="InterPro"/>
</dbReference>
<dbReference type="InterPro" id="IPR003593">
    <property type="entry name" value="AAA+_ATPase"/>
</dbReference>
<dbReference type="RefSeq" id="XP_068350517.1">
    <property type="nucleotide sequence ID" value="XM_068510802.1"/>
</dbReference>
<dbReference type="PROSITE" id="PS00674">
    <property type="entry name" value="AAA"/>
    <property type="match status" value="1"/>
</dbReference>
<keyword evidence="6" id="KW-1185">Reference proteome</keyword>
<evidence type="ECO:0000313" key="6">
    <source>
        <dbReference type="Proteomes" id="UP000179807"/>
    </source>
</evidence>
<comment type="similarity">
    <text evidence="3">Belongs to the AAA ATPase family.</text>
</comment>
<evidence type="ECO:0000256" key="2">
    <source>
        <dbReference type="ARBA" id="ARBA00022840"/>
    </source>
</evidence>
<keyword evidence="2 3" id="KW-0067">ATP-binding</keyword>
<reference evidence="5" key="1">
    <citation type="submission" date="2016-10" db="EMBL/GenBank/DDBJ databases">
        <authorList>
            <person name="Benchimol M."/>
            <person name="Almeida L.G."/>
            <person name="Vasconcelos A.T."/>
            <person name="Perreira-Neves A."/>
            <person name="Rosa I.A."/>
            <person name="Tasca T."/>
            <person name="Bogo M.R."/>
            <person name="de Souza W."/>
        </authorList>
    </citation>
    <scope>NUCLEOTIDE SEQUENCE [LARGE SCALE GENOMIC DNA]</scope>
    <source>
        <strain evidence="5">K</strain>
    </source>
</reference>
<dbReference type="InterPro" id="IPR050168">
    <property type="entry name" value="AAA_ATPase_domain"/>
</dbReference>
<evidence type="ECO:0000259" key="4">
    <source>
        <dbReference type="SMART" id="SM00382"/>
    </source>
</evidence>
<comment type="caution">
    <text evidence="5">The sequence shown here is derived from an EMBL/GenBank/DDBJ whole genome shotgun (WGS) entry which is preliminary data.</text>
</comment>
<dbReference type="InterPro" id="IPR027417">
    <property type="entry name" value="P-loop_NTPase"/>
</dbReference>
<dbReference type="InterPro" id="IPR003960">
    <property type="entry name" value="ATPase_AAA_CS"/>
</dbReference>
<dbReference type="Pfam" id="PF17862">
    <property type="entry name" value="AAA_lid_3"/>
    <property type="match status" value="1"/>
</dbReference>
<dbReference type="EMBL" id="MLAK01001118">
    <property type="protein sequence ID" value="OHS97380.1"/>
    <property type="molecule type" value="Genomic_DNA"/>
</dbReference>
<dbReference type="SMART" id="SM00382">
    <property type="entry name" value="AAA"/>
    <property type="match status" value="2"/>
</dbReference>
<organism evidence="5 6">
    <name type="scientific">Tritrichomonas foetus</name>
    <dbReference type="NCBI Taxonomy" id="1144522"/>
    <lineage>
        <taxon>Eukaryota</taxon>
        <taxon>Metamonada</taxon>
        <taxon>Parabasalia</taxon>
        <taxon>Tritrichomonadida</taxon>
        <taxon>Tritrichomonadidae</taxon>
        <taxon>Tritrichomonas</taxon>
    </lineage>
</organism>
<evidence type="ECO:0000256" key="1">
    <source>
        <dbReference type="ARBA" id="ARBA00022741"/>
    </source>
</evidence>
<dbReference type="GO" id="GO:0005524">
    <property type="term" value="F:ATP binding"/>
    <property type="evidence" value="ECO:0007669"/>
    <property type="project" value="UniProtKB-KW"/>
</dbReference>
<dbReference type="CDD" id="cd19481">
    <property type="entry name" value="RecA-like_protease"/>
    <property type="match status" value="1"/>
</dbReference>
<name>A0A1J4JJF6_9EUKA</name>
<dbReference type="PANTHER" id="PTHR23077:SF27">
    <property type="entry name" value="ATPASE FAMILY GENE 2 PROTEIN HOMOLOG A"/>
    <property type="match status" value="1"/>
</dbReference>
<dbReference type="InterPro" id="IPR003959">
    <property type="entry name" value="ATPase_AAA_core"/>
</dbReference>
<dbReference type="AlphaFoldDB" id="A0A1J4JJF6"/>
<evidence type="ECO:0000256" key="3">
    <source>
        <dbReference type="RuleBase" id="RU003651"/>
    </source>
</evidence>
<feature type="domain" description="AAA+ ATPase" evidence="4">
    <location>
        <begin position="192"/>
        <end position="310"/>
    </location>
</feature>
<gene>
    <name evidence="5" type="ORF">TRFO_36383</name>
</gene>
<dbReference type="OrthoDB" id="5421at2759"/>